<dbReference type="OrthoDB" id="2665372at2759"/>
<proteinExistence type="predicted"/>
<protein>
    <submittedName>
        <fullName evidence="1">Uncharacterized protein</fullName>
    </submittedName>
</protein>
<sequence length="631" mass="72456">MRRSAARSARLTVLGSSNPSSGIFSSAVSERRFLNSSAIKKYRIDQAKAMEADREIMDSGSLDTLRTLQNLANDDEFDASDLVSQENITSIADVLDGTRRAEISHAGGDFEDVEGLLEQTKPSRARYHDWRTRRERTQTRVDAFAIQAPQMLQAYLRFCADDPSTTPLPNQEDADLYRLTVIEMFETKYNQEIWLDPSAGGIASALIAQGLIPCAPWSPSLAISFKTLKFYRVAHARCPQYTINAFVQTLNDLHGFLFCENVAVPPRRAQADDANYVPGRTKAQIQERHATDQLERDTKAVEELELKLDIVQRWKVDDTQYQQAEKDALALQYRQTVDHLELLVVQRLLELSKLHRSETCYKMRTHLGKSIQVRSKTVRAAVEKYNLLAVLQDPPKPTLEWKDVATHTFLSEFNLLRDSTHNVQQQRWARPVYCDLMHRYYKTLRAQEEILRLNVEIRRLMTWMRDNYEFLKGVEASLRDLSGKSPEQAQQDLLLAVQLAEYTSLRHRFDETHRDRFKALAKQDGFTGSLAYGDAVRPSVVPDMMDLDVDILYTLPVDDADSMPDIQGYDPDDEDSDDEGDDARTMHIYLISPTTWLVLGWMKRSVGHGTSKPSIVFVRNFRKNFLFWFIW</sequence>
<reference evidence="1" key="1">
    <citation type="submission" date="2020-05" db="EMBL/GenBank/DDBJ databases">
        <title>Mycena genomes resolve the evolution of fungal bioluminescence.</title>
        <authorList>
            <person name="Tsai I.J."/>
        </authorList>
    </citation>
    <scope>NUCLEOTIDE SEQUENCE</scope>
    <source>
        <strain evidence="1">171206Taipei</strain>
    </source>
</reference>
<dbReference type="AlphaFoldDB" id="A0A8H6VRD1"/>
<dbReference type="EMBL" id="JACAZF010000013">
    <property type="protein sequence ID" value="KAF7291212.1"/>
    <property type="molecule type" value="Genomic_DNA"/>
</dbReference>
<dbReference type="GeneID" id="59351644"/>
<evidence type="ECO:0000313" key="2">
    <source>
        <dbReference type="Proteomes" id="UP000636479"/>
    </source>
</evidence>
<keyword evidence="2" id="KW-1185">Reference proteome</keyword>
<accession>A0A8H6VRD1</accession>
<dbReference type="RefSeq" id="XP_037214334.1">
    <property type="nucleotide sequence ID" value="XM_037369128.1"/>
</dbReference>
<name>A0A8H6VRD1_9AGAR</name>
<comment type="caution">
    <text evidence="1">The sequence shown here is derived from an EMBL/GenBank/DDBJ whole genome shotgun (WGS) entry which is preliminary data.</text>
</comment>
<gene>
    <name evidence="1" type="ORF">MIND_01264600</name>
</gene>
<evidence type="ECO:0000313" key="1">
    <source>
        <dbReference type="EMBL" id="KAF7291212.1"/>
    </source>
</evidence>
<dbReference type="Proteomes" id="UP000636479">
    <property type="component" value="Unassembled WGS sequence"/>
</dbReference>
<organism evidence="1 2">
    <name type="scientific">Mycena indigotica</name>
    <dbReference type="NCBI Taxonomy" id="2126181"/>
    <lineage>
        <taxon>Eukaryota</taxon>
        <taxon>Fungi</taxon>
        <taxon>Dikarya</taxon>
        <taxon>Basidiomycota</taxon>
        <taxon>Agaricomycotina</taxon>
        <taxon>Agaricomycetes</taxon>
        <taxon>Agaricomycetidae</taxon>
        <taxon>Agaricales</taxon>
        <taxon>Marasmiineae</taxon>
        <taxon>Mycenaceae</taxon>
        <taxon>Mycena</taxon>
    </lineage>
</organism>